<protein>
    <submittedName>
        <fullName evidence="1">Uncharacterized protein</fullName>
    </submittedName>
</protein>
<evidence type="ECO:0000313" key="2">
    <source>
        <dbReference type="Proteomes" id="UP001614394"/>
    </source>
</evidence>
<dbReference type="RefSeq" id="WP_399646317.1">
    <property type="nucleotide sequence ID" value="NZ_JBITYG010000002.1"/>
</dbReference>
<comment type="caution">
    <text evidence="1">The sequence shown here is derived from an EMBL/GenBank/DDBJ whole genome shotgun (WGS) entry which is preliminary data.</text>
</comment>
<dbReference type="EMBL" id="JBITYG010000002">
    <property type="protein sequence ID" value="MFI9100748.1"/>
    <property type="molecule type" value="Genomic_DNA"/>
</dbReference>
<name>A0ABW8C2T9_9ACTN</name>
<sequence length="226" mass="24322">MTAAGPLTWSQRPADHWATAEAPSDAWIPLPLDFDGTPWPDATTYAAWAAETVAARHPADAPSDLHDRCEQTIVSAYETLVGTVPAHLHFLYWPDPVKPPLPVFVALWQAEHSTEDALLYYSGARTGEETEGAEPPILEIFISDHLGEGLRVLRFGSFGSFGSFGEGSAGSSEALLATLGYAWRAEAHAMDVQMFAFTPDLGLLYAALADLDAFARVIVPTPDPGT</sequence>
<reference evidence="1 2" key="1">
    <citation type="submission" date="2024-10" db="EMBL/GenBank/DDBJ databases">
        <title>The Natural Products Discovery Center: Release of the First 8490 Sequenced Strains for Exploring Actinobacteria Biosynthetic Diversity.</title>
        <authorList>
            <person name="Kalkreuter E."/>
            <person name="Kautsar S.A."/>
            <person name="Yang D."/>
            <person name="Bader C.D."/>
            <person name="Teijaro C.N."/>
            <person name="Fluegel L."/>
            <person name="Davis C.M."/>
            <person name="Simpson J.R."/>
            <person name="Lauterbach L."/>
            <person name="Steele A.D."/>
            <person name="Gui C."/>
            <person name="Meng S."/>
            <person name="Li G."/>
            <person name="Viehrig K."/>
            <person name="Ye F."/>
            <person name="Su P."/>
            <person name="Kiefer A.F."/>
            <person name="Nichols A."/>
            <person name="Cepeda A.J."/>
            <person name="Yan W."/>
            <person name="Fan B."/>
            <person name="Jiang Y."/>
            <person name="Adhikari A."/>
            <person name="Zheng C.-J."/>
            <person name="Schuster L."/>
            <person name="Cowan T.M."/>
            <person name="Smanski M.J."/>
            <person name="Chevrette M.G."/>
            <person name="De Carvalho L.P.S."/>
            <person name="Shen B."/>
        </authorList>
    </citation>
    <scope>NUCLEOTIDE SEQUENCE [LARGE SCALE GENOMIC DNA]</scope>
    <source>
        <strain evidence="1 2">NPDC053399</strain>
    </source>
</reference>
<evidence type="ECO:0000313" key="1">
    <source>
        <dbReference type="EMBL" id="MFI9100748.1"/>
    </source>
</evidence>
<dbReference type="Proteomes" id="UP001614394">
    <property type="component" value="Unassembled WGS sequence"/>
</dbReference>
<proteinExistence type="predicted"/>
<gene>
    <name evidence="1" type="ORF">ACIGXA_09485</name>
</gene>
<organism evidence="1 2">
    <name type="scientific">Streptomyces fildesensis</name>
    <dbReference type="NCBI Taxonomy" id="375757"/>
    <lineage>
        <taxon>Bacteria</taxon>
        <taxon>Bacillati</taxon>
        <taxon>Actinomycetota</taxon>
        <taxon>Actinomycetes</taxon>
        <taxon>Kitasatosporales</taxon>
        <taxon>Streptomycetaceae</taxon>
        <taxon>Streptomyces</taxon>
    </lineage>
</organism>
<accession>A0ABW8C2T9</accession>
<keyword evidence="2" id="KW-1185">Reference proteome</keyword>